<dbReference type="RefSeq" id="WP_229193671.1">
    <property type="nucleotide sequence ID" value="NZ_JARTIK010000006.1"/>
</dbReference>
<sequence>MGSNKHVAIGSRGIVKNNLNVYIGVIAHRYPANKNGLPKNDKNDWRPWFLYSQKNQGYF</sequence>
<name>A0ABU6PBQ2_9BACI</name>
<keyword evidence="2" id="KW-1185">Reference proteome</keyword>
<proteinExistence type="predicted"/>
<evidence type="ECO:0000313" key="2">
    <source>
        <dbReference type="Proteomes" id="UP001336122"/>
    </source>
</evidence>
<organism evidence="1 2">
    <name type="scientific">Bacillus nitratireducens</name>
    <dbReference type="NCBI Taxonomy" id="2026193"/>
    <lineage>
        <taxon>Bacteria</taxon>
        <taxon>Bacillati</taxon>
        <taxon>Bacillota</taxon>
        <taxon>Bacilli</taxon>
        <taxon>Bacillales</taxon>
        <taxon>Bacillaceae</taxon>
        <taxon>Bacillus</taxon>
        <taxon>Bacillus cereus group</taxon>
    </lineage>
</organism>
<evidence type="ECO:0000313" key="1">
    <source>
        <dbReference type="EMBL" id="MED4678744.1"/>
    </source>
</evidence>
<protein>
    <submittedName>
        <fullName evidence="1">Uncharacterized protein</fullName>
    </submittedName>
</protein>
<reference evidence="1 2" key="1">
    <citation type="submission" date="2023-03" db="EMBL/GenBank/DDBJ databases">
        <title>Bacillus Genome Sequencing.</title>
        <authorList>
            <person name="Dunlap C."/>
        </authorList>
    </citation>
    <scope>NUCLEOTIDE SEQUENCE [LARGE SCALE GENOMIC DNA]</scope>
    <source>
        <strain evidence="1 2">NRS-319</strain>
    </source>
</reference>
<accession>A0ABU6PBQ2</accession>
<dbReference type="EMBL" id="JARTIK010000006">
    <property type="protein sequence ID" value="MED4678744.1"/>
    <property type="molecule type" value="Genomic_DNA"/>
</dbReference>
<gene>
    <name evidence="1" type="ORF">P9485_12860</name>
</gene>
<dbReference type="Proteomes" id="UP001336122">
    <property type="component" value="Unassembled WGS sequence"/>
</dbReference>
<comment type="caution">
    <text evidence="1">The sequence shown here is derived from an EMBL/GenBank/DDBJ whole genome shotgun (WGS) entry which is preliminary data.</text>
</comment>